<sequence>MLGNTIHVPCQPCRHGHGAPSRGLRGRLADRWPVARATPTLHVCPQNQGVGLDFVRKPEYGRLRWPAYPAGTNNDRLISMRDGGIVALPQLTDEQRAAALEKAAAARRARAELKDRLKRGGTNLTQVLKDAESDEVLGKMKVSALLEALPKVGKVKAQEIMTELEIAPTRRLRGLGDRQRKALLEKFGSA</sequence>
<dbReference type="GO" id="GO:0003677">
    <property type="term" value="F:DNA binding"/>
    <property type="evidence" value="ECO:0007669"/>
    <property type="project" value="UniProtKB-KW"/>
</dbReference>
<dbReference type="InterPro" id="IPR055201">
    <property type="entry name" value="IHF-like_H2TH"/>
</dbReference>
<evidence type="ECO:0000256" key="9">
    <source>
        <dbReference type="ARBA" id="ARBA00061328"/>
    </source>
</evidence>
<dbReference type="NCBIfam" id="NF041260">
    <property type="entry name" value="actino_IHF"/>
    <property type="match status" value="1"/>
</dbReference>
<dbReference type="AlphaFoldDB" id="A0AB72XJF4"/>
<comment type="subcellular location">
    <subcellularLocation>
        <location evidence="1">Cytoplasm</location>
    </subcellularLocation>
</comment>
<keyword evidence="5" id="KW-0226">DNA condensation</keyword>
<dbReference type="Proteomes" id="UP000008896">
    <property type="component" value="Chromosome"/>
</dbReference>
<evidence type="ECO:0000256" key="1">
    <source>
        <dbReference type="ARBA" id="ARBA00004496"/>
    </source>
</evidence>
<evidence type="ECO:0000256" key="6">
    <source>
        <dbReference type="ARBA" id="ARBA00023125"/>
    </source>
</evidence>
<keyword evidence="6" id="KW-0238">DNA-binding</keyword>
<reference evidence="12 13" key="2">
    <citation type="journal article" date="2013" name="Nat. Genet.">
        <title>Genomic analysis of smooth tubercle bacilli provides insights into ancestry and pathoadaptation of Mycobacterium tuberculosis.</title>
        <authorList>
            <person name="Supply P."/>
            <person name="Marceau M."/>
            <person name="Mangenot S."/>
            <person name="Roche D."/>
            <person name="Rouanet C."/>
            <person name="Khanna V."/>
            <person name="Majlessi L."/>
            <person name="Criscuolo A."/>
            <person name="Tap J."/>
            <person name="Pawlik A."/>
            <person name="Fiette L."/>
            <person name="Orgeur M."/>
            <person name="Fabre M."/>
            <person name="Parmentier C."/>
            <person name="Frigui W."/>
            <person name="Simeone R."/>
            <person name="Boritsch E.C."/>
            <person name="Debrie A.S."/>
            <person name="Willery E."/>
            <person name="Walker D."/>
            <person name="Quail M.A."/>
            <person name="Ma L."/>
            <person name="Bouchier C."/>
            <person name="Salvignol G."/>
            <person name="Sayes F."/>
            <person name="Cascioferro A."/>
            <person name="Seemann T."/>
            <person name="Barbe V."/>
            <person name="Locht C."/>
            <person name="Gutierrez M.C."/>
            <person name="Leclerc C."/>
            <person name="Bentley S.D."/>
            <person name="Stinear T.P."/>
            <person name="Brisse S."/>
            <person name="Medigue C."/>
            <person name="Parkhill J."/>
            <person name="Cruveiller S."/>
            <person name="Brosch R."/>
        </authorList>
    </citation>
    <scope>NUCLEOTIDE SEQUENCE [LARGE SCALE GENOMIC DNA]</scope>
    <source>
        <strain evidence="12 13">CIPT 140010059</strain>
    </source>
</reference>
<evidence type="ECO:0000256" key="3">
    <source>
        <dbReference type="ARBA" id="ARBA00022491"/>
    </source>
</evidence>
<reference evidence="12 13" key="1">
    <citation type="journal article" date="2012" name="PLoS Negl. Trop. Dis.">
        <title>The Genome of Mycobacterium Africanum West African 2 Reveals a Lineage-Specific Locus and Genome Erosion Common to the M. tuberculosis Complex.</title>
        <authorList>
            <person name="Bentley S.D."/>
            <person name="Comas I."/>
            <person name="Bryant J.M."/>
            <person name="Walker D."/>
            <person name="Smith N.H."/>
            <person name="Harris S.R."/>
            <person name="Thurston S."/>
            <person name="Gagneux S."/>
            <person name="Wood J."/>
            <person name="Antonio M."/>
            <person name="Quail M.A."/>
            <person name="Gehre F."/>
            <person name="Adegbola R.A."/>
            <person name="Parkhill J."/>
            <person name="de Jong B.C."/>
        </authorList>
    </citation>
    <scope>NUCLEOTIDE SEQUENCE [LARGE SCALE GENOMIC DNA]</scope>
    <source>
        <strain evidence="12 13">CIPT 140010059</strain>
    </source>
</reference>
<dbReference type="Gene3D" id="1.10.8.50">
    <property type="match status" value="1"/>
</dbReference>
<keyword evidence="7" id="KW-0010">Activator</keyword>
<keyword evidence="3" id="KW-0678">Repressor</keyword>
<dbReference type="EMBL" id="HE572590">
    <property type="protein sequence ID" value="CCC43736.1"/>
    <property type="molecule type" value="Genomic_DNA"/>
</dbReference>
<evidence type="ECO:0000313" key="13">
    <source>
        <dbReference type="Proteomes" id="UP000008896"/>
    </source>
</evidence>
<evidence type="ECO:0000259" key="11">
    <source>
        <dbReference type="Pfam" id="PF22525"/>
    </source>
</evidence>
<evidence type="ECO:0000256" key="10">
    <source>
        <dbReference type="ARBA" id="ARBA00074902"/>
    </source>
</evidence>
<gene>
    <name evidence="12" type="primary">mihF</name>
    <name evidence="12" type="ordered locus">MCAN_14041</name>
</gene>
<evidence type="ECO:0000256" key="2">
    <source>
        <dbReference type="ARBA" id="ARBA00022490"/>
    </source>
</evidence>
<evidence type="ECO:0000256" key="5">
    <source>
        <dbReference type="ARBA" id="ARBA00023067"/>
    </source>
</evidence>
<evidence type="ECO:0000256" key="8">
    <source>
        <dbReference type="ARBA" id="ARBA00023163"/>
    </source>
</evidence>
<organism evidence="12 13">
    <name type="scientific">Mycobacterium canettii (strain CIPT 140010059)</name>
    <dbReference type="NCBI Taxonomy" id="1048245"/>
    <lineage>
        <taxon>Bacteria</taxon>
        <taxon>Bacillati</taxon>
        <taxon>Actinomycetota</taxon>
        <taxon>Actinomycetes</taxon>
        <taxon>Mycobacteriales</taxon>
        <taxon>Mycobacteriaceae</taxon>
        <taxon>Mycobacterium</taxon>
        <taxon>Mycobacterium tuberculosis complex</taxon>
    </lineage>
</organism>
<dbReference type="InterPro" id="IPR047806">
    <property type="entry name" value="IHF_actinobact"/>
</dbReference>
<dbReference type="GO" id="GO:0005737">
    <property type="term" value="C:cytoplasm"/>
    <property type="evidence" value="ECO:0007669"/>
    <property type="project" value="UniProtKB-SubCell"/>
</dbReference>
<protein>
    <recommendedName>
        <fullName evidence="10">Integration host factor</fullName>
    </recommendedName>
</protein>
<dbReference type="Pfam" id="PF22525">
    <property type="entry name" value="H2TH_5"/>
    <property type="match status" value="1"/>
</dbReference>
<dbReference type="GO" id="GO:0030261">
    <property type="term" value="P:chromosome condensation"/>
    <property type="evidence" value="ECO:0007669"/>
    <property type="project" value="UniProtKB-KW"/>
</dbReference>
<dbReference type="FunFam" id="1.10.8.50:FF:000004">
    <property type="entry name" value="Integration host factor"/>
    <property type="match status" value="1"/>
</dbReference>
<evidence type="ECO:0000313" key="12">
    <source>
        <dbReference type="EMBL" id="CCC43736.1"/>
    </source>
</evidence>
<evidence type="ECO:0000256" key="7">
    <source>
        <dbReference type="ARBA" id="ARBA00023159"/>
    </source>
</evidence>
<proteinExistence type="inferred from homology"/>
<accession>A0AB72XJF4</accession>
<keyword evidence="8" id="KW-0804">Transcription</keyword>
<name>A0AB72XJF4_MYCCP</name>
<comment type="similarity">
    <text evidence="9">Belongs to the actinobacterial IHF (aIHF) family.</text>
</comment>
<keyword evidence="4" id="KW-0805">Transcription regulation</keyword>
<feature type="domain" description="Integration host factor-like helix-two turn-helix" evidence="11">
    <location>
        <begin position="117"/>
        <end position="187"/>
    </location>
</feature>
<dbReference type="KEGG" id="mce:MCAN_14041"/>
<keyword evidence="2" id="KW-0963">Cytoplasm</keyword>
<evidence type="ECO:0000256" key="4">
    <source>
        <dbReference type="ARBA" id="ARBA00023015"/>
    </source>
</evidence>